<dbReference type="Proteomes" id="UP001139981">
    <property type="component" value="Unassembled WGS sequence"/>
</dbReference>
<comment type="caution">
    <text evidence="1">The sequence shown here is derived from an EMBL/GenBank/DDBJ whole genome shotgun (WGS) entry which is preliminary data.</text>
</comment>
<accession>A0ACC1M9B9</accession>
<protein>
    <submittedName>
        <fullName evidence="1">Inner nuclear membrane protein enriched at telomere/subtelomere region</fullName>
    </submittedName>
</protein>
<reference evidence="1" key="1">
    <citation type="submission" date="2022-07" db="EMBL/GenBank/DDBJ databases">
        <title>Phylogenomic reconstructions and comparative analyses of Kickxellomycotina fungi.</title>
        <authorList>
            <person name="Reynolds N.K."/>
            <person name="Stajich J.E."/>
            <person name="Barry K."/>
            <person name="Grigoriev I.V."/>
            <person name="Crous P."/>
            <person name="Smith M.E."/>
        </authorList>
    </citation>
    <scope>NUCLEOTIDE SEQUENCE</scope>
    <source>
        <strain evidence="1">CBS 190363</strain>
    </source>
</reference>
<dbReference type="EMBL" id="JANBVB010000003">
    <property type="protein sequence ID" value="KAJ2900717.1"/>
    <property type="molecule type" value="Genomic_DNA"/>
</dbReference>
<evidence type="ECO:0000313" key="2">
    <source>
        <dbReference type="Proteomes" id="UP001139981"/>
    </source>
</evidence>
<organism evidence="1 2">
    <name type="scientific">Coemansia aciculifera</name>
    <dbReference type="NCBI Taxonomy" id="417176"/>
    <lineage>
        <taxon>Eukaryota</taxon>
        <taxon>Fungi</taxon>
        <taxon>Fungi incertae sedis</taxon>
        <taxon>Zoopagomycota</taxon>
        <taxon>Kickxellomycotina</taxon>
        <taxon>Kickxellomycetes</taxon>
        <taxon>Kickxellales</taxon>
        <taxon>Kickxellaceae</taxon>
        <taxon>Coemansia</taxon>
    </lineage>
</organism>
<proteinExistence type="predicted"/>
<sequence length="1013" mass="109316">MSSSGVGGGGENYYLETGFDPHGLKMSAIRNILTKHSVEYPSNAKKGELLGILKTKVLDQASKLRKEAKKLKRVKGDGHDIEVVVKQPVASTPSSSSVRTPVGTPVRPSSGTPIGGRTRARTPNPVSRVIPATGRSVESKPPESKPPESKPSESKPLESTRVVKSLESKAEAKSKPLESKSKAVEAKIEAKPKPVEAKPKPVEAKVEAKPKAFEAKPKASEAKAKLPESKVKLPEAKAKIPSESKHKLAKSKDKESRAALEDKKKTRKIKALPREVSESMDKAATAASRTGAKRKLSDAEDQQQQQQAVDSGDEEFFTPAKPRVSPIRKHVTAHATPNFSDDNPFQSSPETAARKRRRLAAAAAAQQGDDTLAAAATTPLAALRKSQVSDLSFRVAMPRQQQQQQQQVPPPVAEVEERAEVEDDLELLQQQLLQKRLDRDQEREREKEKEKSMPEPPPRFNLAGNAPSTRFTMTPDALRQMAADTRHTTHHNRRATTNQLPPVAPGLSRNAAGPRIAAAPRIATRRATDSDDGGGDSDGGDLQRRRLATVRRHSRQSSAASASAEGLPVARPQAASPAPFKRTSSRRRGLLSSVALAALAGLAAWHTHERWALGFGNARAELPLPEPAVPVGAADPDVIGQIRAWAAPQPLACPEHASCVVGEALPAWQAAGGARDRWAGVTCDAGHVIAFPPLAPRWVPLLPACVRDVSTELRVHALADALVAECAAHRGRVECSASWWVGGAAADQADQIAADEADEIERLGVSEGELRRRLNSGGMGAAEFDSLFGLAVEELEARRAGDVSHYVVEYEEEEGVEHGFFVARRAELPLACRVRRQALDCVLGHLREVVGALCAGVVGLVGWRRVLARRAERRAADALVGSALRRLKRQARRHYVDPALSPSPAIPSLQLRDLLLLSGGGGDTPPELMGGGAAAHPHAAYYDPRARAGVWERVRAVVERSANVRCRTTAVRGEPMRVWEWIGPLEDDSDEDNMFSPMTSPFASPQRMLSPVQ</sequence>
<evidence type="ECO:0000313" key="1">
    <source>
        <dbReference type="EMBL" id="KAJ2900717.1"/>
    </source>
</evidence>
<name>A0ACC1M9B9_9FUNG</name>
<keyword evidence="2" id="KW-1185">Reference proteome</keyword>
<gene>
    <name evidence="1" type="primary">SRC1</name>
    <name evidence="1" type="ORF">IWW38_000392</name>
</gene>